<evidence type="ECO:0000256" key="1">
    <source>
        <dbReference type="SAM" id="MobiDB-lite"/>
    </source>
</evidence>
<protein>
    <submittedName>
        <fullName evidence="2">Uncharacterized protein</fullName>
    </submittedName>
</protein>
<gene>
    <name evidence="2" type="ORF">K435DRAFT_792950</name>
</gene>
<evidence type="ECO:0000313" key="2">
    <source>
        <dbReference type="EMBL" id="THV01855.1"/>
    </source>
</evidence>
<feature type="region of interest" description="Disordered" evidence="1">
    <location>
        <begin position="20"/>
        <end position="39"/>
    </location>
</feature>
<accession>A0A4S8MGQ2</accession>
<keyword evidence="3" id="KW-1185">Reference proteome</keyword>
<evidence type="ECO:0000313" key="3">
    <source>
        <dbReference type="Proteomes" id="UP000297245"/>
    </source>
</evidence>
<dbReference type="Proteomes" id="UP000297245">
    <property type="component" value="Unassembled WGS sequence"/>
</dbReference>
<name>A0A4S8MGQ2_DENBC</name>
<dbReference type="AlphaFoldDB" id="A0A4S8MGQ2"/>
<reference evidence="2 3" key="1">
    <citation type="journal article" date="2019" name="Nat. Ecol. Evol.">
        <title>Megaphylogeny resolves global patterns of mushroom evolution.</title>
        <authorList>
            <person name="Varga T."/>
            <person name="Krizsan K."/>
            <person name="Foldi C."/>
            <person name="Dima B."/>
            <person name="Sanchez-Garcia M."/>
            <person name="Sanchez-Ramirez S."/>
            <person name="Szollosi G.J."/>
            <person name="Szarkandi J.G."/>
            <person name="Papp V."/>
            <person name="Albert L."/>
            <person name="Andreopoulos W."/>
            <person name="Angelini C."/>
            <person name="Antonin V."/>
            <person name="Barry K.W."/>
            <person name="Bougher N.L."/>
            <person name="Buchanan P."/>
            <person name="Buyck B."/>
            <person name="Bense V."/>
            <person name="Catcheside P."/>
            <person name="Chovatia M."/>
            <person name="Cooper J."/>
            <person name="Damon W."/>
            <person name="Desjardin D."/>
            <person name="Finy P."/>
            <person name="Geml J."/>
            <person name="Haridas S."/>
            <person name="Hughes K."/>
            <person name="Justo A."/>
            <person name="Karasinski D."/>
            <person name="Kautmanova I."/>
            <person name="Kiss B."/>
            <person name="Kocsube S."/>
            <person name="Kotiranta H."/>
            <person name="LaButti K.M."/>
            <person name="Lechner B.E."/>
            <person name="Liimatainen K."/>
            <person name="Lipzen A."/>
            <person name="Lukacs Z."/>
            <person name="Mihaltcheva S."/>
            <person name="Morgado L.N."/>
            <person name="Niskanen T."/>
            <person name="Noordeloos M.E."/>
            <person name="Ohm R.A."/>
            <person name="Ortiz-Santana B."/>
            <person name="Ovrebo C."/>
            <person name="Racz N."/>
            <person name="Riley R."/>
            <person name="Savchenko A."/>
            <person name="Shiryaev A."/>
            <person name="Soop K."/>
            <person name="Spirin V."/>
            <person name="Szebenyi C."/>
            <person name="Tomsovsky M."/>
            <person name="Tulloss R.E."/>
            <person name="Uehling J."/>
            <person name="Grigoriev I.V."/>
            <person name="Vagvolgyi C."/>
            <person name="Papp T."/>
            <person name="Martin F.M."/>
            <person name="Miettinen O."/>
            <person name="Hibbett D.S."/>
            <person name="Nagy L.G."/>
        </authorList>
    </citation>
    <scope>NUCLEOTIDE SEQUENCE [LARGE SCALE GENOMIC DNA]</scope>
    <source>
        <strain evidence="2 3">CBS 962.96</strain>
    </source>
</reference>
<proteinExistence type="predicted"/>
<organism evidence="2 3">
    <name type="scientific">Dendrothele bispora (strain CBS 962.96)</name>
    <dbReference type="NCBI Taxonomy" id="1314807"/>
    <lineage>
        <taxon>Eukaryota</taxon>
        <taxon>Fungi</taxon>
        <taxon>Dikarya</taxon>
        <taxon>Basidiomycota</taxon>
        <taxon>Agaricomycotina</taxon>
        <taxon>Agaricomycetes</taxon>
        <taxon>Agaricomycetidae</taxon>
        <taxon>Agaricales</taxon>
        <taxon>Agaricales incertae sedis</taxon>
        <taxon>Dendrothele</taxon>
    </lineage>
</organism>
<sequence length="231" mass="26350">MPNQPLRTPTAARGRRLLRRSRNTAVPVRRTASADPTRTRVSVLYRQTAASRNKWFSAWISRNGNDANDAETVMIQGFLHPNDCGQHQVLVENEALGPSFDFHILKMRAWIPAPYGSGLYAAPSPSCTIQSFLGNQRTPEWTRLSRPVRFREDQGQMAILFNQVAYTAVYEDSFLYRGFLLDWAKLASVGTWVQDQALFADRESQDSFPTRVKDMQFEFISSVIVIQYLVK</sequence>
<dbReference type="EMBL" id="ML179083">
    <property type="protein sequence ID" value="THV01855.1"/>
    <property type="molecule type" value="Genomic_DNA"/>
</dbReference>